<dbReference type="Pfam" id="PF09497">
    <property type="entry name" value="Med12"/>
    <property type="match status" value="1"/>
</dbReference>
<dbReference type="Proteomes" id="UP001338582">
    <property type="component" value="Chromosome 3"/>
</dbReference>
<dbReference type="GO" id="GO:0016592">
    <property type="term" value="C:mediator complex"/>
    <property type="evidence" value="ECO:0007669"/>
    <property type="project" value="InterPro"/>
</dbReference>
<evidence type="ECO:0000256" key="4">
    <source>
        <dbReference type="ARBA" id="ARBA00023015"/>
    </source>
</evidence>
<name>A0AAX4H9P9_9ASCO</name>
<dbReference type="InterPro" id="IPR019035">
    <property type="entry name" value="Mediator_Med12"/>
</dbReference>
<evidence type="ECO:0000256" key="6">
    <source>
        <dbReference type="ARBA" id="ARBA00023242"/>
    </source>
</evidence>
<proteinExistence type="inferred from homology"/>
<dbReference type="RefSeq" id="XP_062877582.1">
    <property type="nucleotide sequence ID" value="XM_063021512.1"/>
</dbReference>
<gene>
    <name evidence="9" type="ORF">PUMCH_002503</name>
</gene>
<sequence length="1567" mass="178804">MSKQKNKNSLLASHARASPTVLAKDELLAMKYVMDKPQIPIYPLGEKPPQTYPDFCPWDEPDLKNEKLNNSNFLNKGYFESPQVSNEYYSARNLIQETLFSSSANCTKLLNELSLNLTNAFRTRNEVINKISHDSASFKLPPRVTLTALKREAWLKDLANPDIPLQNVSSKIPHGIRNKVLIECMSNYNVPTSRALWFTKCVLYSEQLLIRKKLQAKVNSVKLNTAIDIMEARYMLEWTLHVTDYLLKFSREMETVATAERKAQYHLKLNYLLSFVKSLYIECLINKTAFLSGIINFLREDLPFRQEDLLLLLELSRIDGDDNEASIQSILDKLKPMNYGQILVGLTLVKTFWTDIIKEDFLCKATSEALLLNYFLIEKICSEDTTCLPTSECFSTQAPLDLKNNILKLISTSITDMFNYNSNVFIVPEFWILIGDVLYHILMSDGDSSVRKESIESTLKLISYRNESLMLNMKYSFKRKKSAIPARMAKSGRKNSFLLPALRSGRLKDKLDQPLETDFTYFGGSKNDILRFINQLDKNKLNNFVVLSLTPKRPSDVGYLDWKIKLKVSVYWSVSAYRDMGSSSVRILTFCNFLKRKVLHGITGRGSAALKAEVENEILESVFSLASEPRSSFNMKKLYVLINELYQLKIITISSYLRKIIACGIFYATPSSEKEIDEFSLDPLVNFHISILQNFPVLNNKQCDHILKKWTNDGSKFNRNFKRGIELAQKYVVDAIVQNKFDPNYNEFLEQISELEMGVKFLIVNWLTSQIKTTISKSPKLIHFSPSTIANIFRFYETTDNLTVFYKALVKFLLKNEDKIIIFYLETLYFICKLLISHYPLIKLIAGQTHETSSVASELFKLVLLCYKDISSRETDVYRFSEIWDFIAKSMEKPSTVEKPNRESLRSLIFDKDTAESPLSIQTHALRRKDFYSPEQFQADLHDFVSSKTTYLTEDEIKDCLQETQIPQDELNNAFTSGSPNFEHTILLLLEGWYSRDSSSESVDLSYFKLIENLRKLVKASAGEEFYSAISSFFLTKNETNCDLARITTFLRKLLSFELFLIVDLLTMIENSLSRSISFWNTIVSSLLFESAEALLLLASQTLLYEVLLNDYKLKNLEHLYGYAVADLKAERYGSKIQKQLEIIMSSLILNQRTCLELLIKEFETPFLVTICNKLIGESEPIENMSQICSASIAPDEFSLPVWQLLLTVLSNNAPPSRSLLGETALSIIQKSRFLFGSSNSFFGELFDTLSWEYRHELFYFFEESFFASCDLCLDEDKATADLVVLHVAPASQNMLAIFKEFFKKFSCPSVEKFETLSDLLLQISLFLKKLTLFLNLNVVNERPDESIYNMVSIYLRILIIHNATLAEEAARSDLINLEFFQGLVDLLNSEYLSKGHEKLQILLYDLLLMMKSTLTQILATAPSESLLETLPEVSQSEGSGDQMKTYNAAVVAEISNIIGILNLPEPKTSLLAGAQGRETDCIVTLDDDELNHTGDIYIVNNEKLEIVSNSSDSISMTSPFGVPSEEPKRVFNMNSVALIENPSSGINNGCVNLALFDAYSTKENPL</sequence>
<dbReference type="KEGG" id="asau:88173568"/>
<dbReference type="SMART" id="SM01281">
    <property type="entry name" value="Med12"/>
    <property type="match status" value="1"/>
</dbReference>
<dbReference type="PANTHER" id="PTHR46567">
    <property type="entry name" value="MEDIATOR OF RNA POLYMERASE II TRANSCRIPTION SUBUNIT 12"/>
    <property type="match status" value="1"/>
</dbReference>
<organism evidence="9 10">
    <name type="scientific">Australozyma saopauloensis</name>
    <dbReference type="NCBI Taxonomy" id="291208"/>
    <lineage>
        <taxon>Eukaryota</taxon>
        <taxon>Fungi</taxon>
        <taxon>Dikarya</taxon>
        <taxon>Ascomycota</taxon>
        <taxon>Saccharomycotina</taxon>
        <taxon>Pichiomycetes</taxon>
        <taxon>Metschnikowiaceae</taxon>
        <taxon>Australozyma</taxon>
    </lineage>
</organism>
<comment type="subcellular location">
    <subcellularLocation>
        <location evidence="1">Nucleus</location>
    </subcellularLocation>
</comment>
<evidence type="ECO:0000259" key="8">
    <source>
        <dbReference type="SMART" id="SM01281"/>
    </source>
</evidence>
<evidence type="ECO:0000256" key="5">
    <source>
        <dbReference type="ARBA" id="ARBA00023163"/>
    </source>
</evidence>
<dbReference type="GO" id="GO:0006357">
    <property type="term" value="P:regulation of transcription by RNA polymerase II"/>
    <property type="evidence" value="ECO:0007669"/>
    <property type="project" value="InterPro"/>
</dbReference>
<dbReference type="GO" id="GO:0003712">
    <property type="term" value="F:transcription coregulator activity"/>
    <property type="evidence" value="ECO:0007669"/>
    <property type="project" value="InterPro"/>
</dbReference>
<protein>
    <recommendedName>
        <fullName evidence="3">Mediator of RNA polymerase II transcription subunit 12</fullName>
    </recommendedName>
    <alternativeName>
        <fullName evidence="7">Mediator complex subunit 12</fullName>
    </alternativeName>
</protein>
<dbReference type="PANTHER" id="PTHR46567:SF1">
    <property type="entry name" value="MEDIATOR OF RNA POLYMERASE II TRANSCRIPTION SUBUNIT 12"/>
    <property type="match status" value="1"/>
</dbReference>
<keyword evidence="4" id="KW-0805">Transcription regulation</keyword>
<dbReference type="EMBL" id="CP138896">
    <property type="protein sequence ID" value="WPK25199.1"/>
    <property type="molecule type" value="Genomic_DNA"/>
</dbReference>
<evidence type="ECO:0000313" key="10">
    <source>
        <dbReference type="Proteomes" id="UP001338582"/>
    </source>
</evidence>
<reference evidence="9 10" key="1">
    <citation type="submission" date="2023-10" db="EMBL/GenBank/DDBJ databases">
        <title>Draft Genome Sequence of Candida saopaulonensis from a very Premature Infant with Sepsis.</title>
        <authorList>
            <person name="Ning Y."/>
            <person name="Dai R."/>
            <person name="Xiao M."/>
            <person name="Xu Y."/>
            <person name="Yan Q."/>
            <person name="Zhang L."/>
        </authorList>
    </citation>
    <scope>NUCLEOTIDE SEQUENCE [LARGE SCALE GENOMIC DNA]</scope>
    <source>
        <strain evidence="9 10">19XY460</strain>
    </source>
</reference>
<evidence type="ECO:0000256" key="2">
    <source>
        <dbReference type="ARBA" id="ARBA00010289"/>
    </source>
</evidence>
<evidence type="ECO:0000256" key="7">
    <source>
        <dbReference type="ARBA" id="ARBA00032010"/>
    </source>
</evidence>
<keyword evidence="5" id="KW-0804">Transcription</keyword>
<feature type="domain" description="Mediator complex subunit Med12" evidence="8">
    <location>
        <begin position="137"/>
        <end position="200"/>
    </location>
</feature>
<comment type="similarity">
    <text evidence="2">Belongs to the Mediator complex subunit 12 family.</text>
</comment>
<dbReference type="GeneID" id="88173568"/>
<evidence type="ECO:0000256" key="3">
    <source>
        <dbReference type="ARBA" id="ARBA00019622"/>
    </source>
</evidence>
<keyword evidence="10" id="KW-1185">Reference proteome</keyword>
<keyword evidence="6" id="KW-0539">Nucleus</keyword>
<evidence type="ECO:0000256" key="1">
    <source>
        <dbReference type="ARBA" id="ARBA00004123"/>
    </source>
</evidence>
<evidence type="ECO:0000313" key="9">
    <source>
        <dbReference type="EMBL" id="WPK25199.1"/>
    </source>
</evidence>
<accession>A0AAX4H9P9</accession>